<sequence length="229" mass="26352">MEVKIEELKDLEMFNNISESTIGKILEESDVKEHRAGEILFEDKEDVFTVYFVLKGIVSLYKINECGQKKVIFMLGKGKIINEVIIKELPASINCEIFEDAVILGIKKEKLLNIMKEDFDLCKNIIISLSSKTRRLYRQLKNTPSSIKIEKRLAAKLYKLAKDYGVEHEDGIVIDMEISITYMADLLGSQRETVSRAMKVLQKNNLINYKSKKIIISNFEKLALFFKTS</sequence>
<keyword evidence="2" id="KW-0238">DNA-binding</keyword>
<dbReference type="InterPro" id="IPR018490">
    <property type="entry name" value="cNMP-bd_dom_sf"/>
</dbReference>
<dbReference type="PANTHER" id="PTHR24567">
    <property type="entry name" value="CRP FAMILY TRANSCRIPTIONAL REGULATORY PROTEIN"/>
    <property type="match status" value="1"/>
</dbReference>
<dbReference type="InterPro" id="IPR036390">
    <property type="entry name" value="WH_DNA-bd_sf"/>
</dbReference>
<keyword evidence="1" id="KW-0805">Transcription regulation</keyword>
<reference evidence="4 5" key="1">
    <citation type="submission" date="2019-07" db="EMBL/GenBank/DDBJ databases">
        <title>Whole genome shotgun sequence of Clostridium butyricum NBRC 3858.</title>
        <authorList>
            <person name="Hosoyama A."/>
            <person name="Uohara A."/>
            <person name="Ohji S."/>
            <person name="Ichikawa N."/>
        </authorList>
    </citation>
    <scope>NUCLEOTIDE SEQUENCE [LARGE SCALE GENOMIC DNA]</scope>
    <source>
        <strain evidence="4 5">NBRC 3858</strain>
    </source>
</reference>
<keyword evidence="3" id="KW-0804">Transcription</keyword>
<dbReference type="Gene3D" id="1.10.10.10">
    <property type="entry name" value="Winged helix-like DNA-binding domain superfamily/Winged helix DNA-binding domain"/>
    <property type="match status" value="1"/>
</dbReference>
<dbReference type="SMART" id="SM00419">
    <property type="entry name" value="HTH_CRP"/>
    <property type="match status" value="1"/>
</dbReference>
<dbReference type="InterPro" id="IPR050397">
    <property type="entry name" value="Env_Response_Regulators"/>
</dbReference>
<dbReference type="PROSITE" id="PS51063">
    <property type="entry name" value="HTH_CRP_2"/>
    <property type="match status" value="1"/>
</dbReference>
<evidence type="ECO:0000256" key="2">
    <source>
        <dbReference type="ARBA" id="ARBA00023125"/>
    </source>
</evidence>
<protein>
    <submittedName>
        <fullName evidence="4">Crp/Fnr family transcriptional regulator</fullName>
    </submittedName>
</protein>
<dbReference type="PROSITE" id="PS50042">
    <property type="entry name" value="CNMP_BINDING_3"/>
    <property type="match status" value="1"/>
</dbReference>
<organism evidence="4 5">
    <name type="scientific">Clostridium butyricum</name>
    <dbReference type="NCBI Taxonomy" id="1492"/>
    <lineage>
        <taxon>Bacteria</taxon>
        <taxon>Bacillati</taxon>
        <taxon>Bacillota</taxon>
        <taxon>Clostridia</taxon>
        <taxon>Eubacteriales</taxon>
        <taxon>Clostridiaceae</taxon>
        <taxon>Clostridium</taxon>
    </lineage>
</organism>
<comment type="caution">
    <text evidence="4">The sequence shown here is derived from an EMBL/GenBank/DDBJ whole genome shotgun (WGS) entry which is preliminary data.</text>
</comment>
<evidence type="ECO:0000313" key="4">
    <source>
        <dbReference type="EMBL" id="GEQ21201.1"/>
    </source>
</evidence>
<dbReference type="InterPro" id="IPR000595">
    <property type="entry name" value="cNMP-bd_dom"/>
</dbReference>
<dbReference type="CDD" id="cd00038">
    <property type="entry name" value="CAP_ED"/>
    <property type="match status" value="1"/>
</dbReference>
<dbReference type="AlphaFoldDB" id="A0A512T9J8"/>
<dbReference type="InterPro" id="IPR036388">
    <property type="entry name" value="WH-like_DNA-bd_sf"/>
</dbReference>
<dbReference type="SUPFAM" id="SSF46785">
    <property type="entry name" value="Winged helix' DNA-binding domain"/>
    <property type="match status" value="1"/>
</dbReference>
<dbReference type="PANTHER" id="PTHR24567:SF74">
    <property type="entry name" value="HTH-TYPE TRANSCRIPTIONAL REGULATOR ARCR"/>
    <property type="match status" value="1"/>
</dbReference>
<dbReference type="InterPro" id="IPR012318">
    <property type="entry name" value="HTH_CRP"/>
</dbReference>
<dbReference type="Proteomes" id="UP000321089">
    <property type="component" value="Unassembled WGS sequence"/>
</dbReference>
<gene>
    <name evidence="4" type="ORF">CBU02nite_17070</name>
</gene>
<dbReference type="InterPro" id="IPR014710">
    <property type="entry name" value="RmlC-like_jellyroll"/>
</dbReference>
<dbReference type="EMBL" id="BKBC01000018">
    <property type="protein sequence ID" value="GEQ21201.1"/>
    <property type="molecule type" value="Genomic_DNA"/>
</dbReference>
<dbReference type="GO" id="GO:0003677">
    <property type="term" value="F:DNA binding"/>
    <property type="evidence" value="ECO:0007669"/>
    <property type="project" value="UniProtKB-KW"/>
</dbReference>
<dbReference type="GO" id="GO:0003700">
    <property type="term" value="F:DNA-binding transcription factor activity"/>
    <property type="evidence" value="ECO:0007669"/>
    <property type="project" value="TreeGrafter"/>
</dbReference>
<evidence type="ECO:0000256" key="3">
    <source>
        <dbReference type="ARBA" id="ARBA00023163"/>
    </source>
</evidence>
<dbReference type="SUPFAM" id="SSF51206">
    <property type="entry name" value="cAMP-binding domain-like"/>
    <property type="match status" value="1"/>
</dbReference>
<dbReference type="Gene3D" id="2.60.120.10">
    <property type="entry name" value="Jelly Rolls"/>
    <property type="match status" value="1"/>
</dbReference>
<accession>A0A512T9J8</accession>
<evidence type="ECO:0000313" key="5">
    <source>
        <dbReference type="Proteomes" id="UP000321089"/>
    </source>
</evidence>
<dbReference type="RefSeq" id="WP_002580725.1">
    <property type="nucleotide sequence ID" value="NZ_BKBB01000009.1"/>
</dbReference>
<proteinExistence type="predicted"/>
<dbReference type="Pfam" id="PF13545">
    <property type="entry name" value="HTH_Crp_2"/>
    <property type="match status" value="1"/>
</dbReference>
<dbReference type="Pfam" id="PF00027">
    <property type="entry name" value="cNMP_binding"/>
    <property type="match status" value="1"/>
</dbReference>
<dbReference type="GO" id="GO:0005829">
    <property type="term" value="C:cytosol"/>
    <property type="evidence" value="ECO:0007669"/>
    <property type="project" value="TreeGrafter"/>
</dbReference>
<name>A0A512T9J8_CLOBU</name>
<dbReference type="SMART" id="SM00100">
    <property type="entry name" value="cNMP"/>
    <property type="match status" value="1"/>
</dbReference>
<evidence type="ECO:0000256" key="1">
    <source>
        <dbReference type="ARBA" id="ARBA00023015"/>
    </source>
</evidence>